<reference evidence="3 4" key="1">
    <citation type="submission" date="2023-10" db="EMBL/GenBank/DDBJ databases">
        <authorList>
            <person name="Maclean D."/>
            <person name="Macfadyen A."/>
        </authorList>
    </citation>
    <scope>NUCLEOTIDE SEQUENCE [LARGE SCALE GENOMIC DNA]</scope>
</reference>
<keyword evidence="4" id="KW-1185">Reference proteome</keyword>
<evidence type="ECO:0000313" key="4">
    <source>
        <dbReference type="Proteomes" id="UP001314263"/>
    </source>
</evidence>
<gene>
    <name evidence="3" type="ORF">CVIRNUC_006205</name>
</gene>
<dbReference type="PANTHER" id="PTHR36367">
    <property type="entry name" value="TRANSMEMBRANE PROTEIN"/>
    <property type="match status" value="1"/>
</dbReference>
<dbReference type="EMBL" id="CAUYUE010000007">
    <property type="protein sequence ID" value="CAK0783010.1"/>
    <property type="molecule type" value="Genomic_DNA"/>
</dbReference>
<dbReference type="AlphaFoldDB" id="A0AAV1I915"/>
<accession>A0AAV1I915</accession>
<comment type="caution">
    <text evidence="3">The sequence shown here is derived from an EMBL/GenBank/DDBJ whole genome shotgun (WGS) entry which is preliminary data.</text>
</comment>
<dbReference type="SUPFAM" id="SSF54427">
    <property type="entry name" value="NTF2-like"/>
    <property type="match status" value="1"/>
</dbReference>
<evidence type="ECO:0000313" key="3">
    <source>
        <dbReference type="EMBL" id="CAK0783010.1"/>
    </source>
</evidence>
<dbReference type="InterPro" id="IPR037401">
    <property type="entry name" value="SnoaL-like"/>
</dbReference>
<keyword evidence="1" id="KW-1133">Transmembrane helix</keyword>
<evidence type="ECO:0000259" key="2">
    <source>
        <dbReference type="Pfam" id="PF12680"/>
    </source>
</evidence>
<name>A0AAV1I915_9CHLO</name>
<feature type="transmembrane region" description="Helical" evidence="1">
    <location>
        <begin position="333"/>
        <end position="353"/>
    </location>
</feature>
<feature type="domain" description="SnoaL-like" evidence="2">
    <location>
        <begin position="90"/>
        <end position="188"/>
    </location>
</feature>
<dbReference type="Proteomes" id="UP001314263">
    <property type="component" value="Unassembled WGS sequence"/>
</dbReference>
<keyword evidence="1" id="KW-0812">Transmembrane</keyword>
<feature type="transmembrane region" description="Helical" evidence="1">
    <location>
        <begin position="374"/>
        <end position="396"/>
    </location>
</feature>
<protein>
    <recommendedName>
        <fullName evidence="2">SnoaL-like domain-containing protein</fullName>
    </recommendedName>
</protein>
<organism evidence="3 4">
    <name type="scientific">Coccomyxa viridis</name>
    <dbReference type="NCBI Taxonomy" id="1274662"/>
    <lineage>
        <taxon>Eukaryota</taxon>
        <taxon>Viridiplantae</taxon>
        <taxon>Chlorophyta</taxon>
        <taxon>core chlorophytes</taxon>
        <taxon>Trebouxiophyceae</taxon>
        <taxon>Trebouxiophyceae incertae sedis</taxon>
        <taxon>Coccomyxaceae</taxon>
        <taxon>Coccomyxa</taxon>
    </lineage>
</organism>
<feature type="transmembrane region" description="Helical" evidence="1">
    <location>
        <begin position="422"/>
        <end position="442"/>
    </location>
</feature>
<dbReference type="PANTHER" id="PTHR36367:SF2">
    <property type="entry name" value="TRANSMEMBRANE PROTEIN"/>
    <property type="match status" value="1"/>
</dbReference>
<feature type="transmembrane region" description="Helical" evidence="1">
    <location>
        <begin position="236"/>
        <end position="258"/>
    </location>
</feature>
<keyword evidence="1" id="KW-0472">Membrane</keyword>
<evidence type="ECO:0000256" key="1">
    <source>
        <dbReference type="SAM" id="Phobius"/>
    </source>
</evidence>
<proteinExistence type="predicted"/>
<sequence>MHSSCRFGSPVCMHTHLQRIHQRPLTRGVPSSFSTDSGCLHKARAFGDQSKCKGPPNKRASAAVRCQQTSTDVTSKRKSTGLKGKDVILEYYNRYNNGDVDGVMELMDPDAQYHDMIYLEPFKGNTEIRKYFDKVTSIVPGDLQFFVEDITDGDPRKVGVKWHVQLNGFEFPFSRGASFYEVTEAGQILYGRDLVEPALKPGSSALLALKLLTPLVRELGPNANPGKLKELPVKGALMWAFYAGYMGLIFFSTALPGVPVWQTPPEVLKEVLNESIDFFYINNGLTALGLSPFPSTTVHPVSLGIFNFVNAWSMMFWPVMLADWKGQGVKQRLPLWLGTQFLTNVFFIPYMALRQFSGRRKPSTAPPGCDVERLPSYSSALGVVAAAVGIVTLFWIPLAQPEFGNLADRWGFLLEASSLNRAFFAFVLDAGLYSIFQAVLLANAKPMYRFTPFFGLAAWLIAPSTDGNGES</sequence>
<dbReference type="Gene3D" id="3.10.450.50">
    <property type="match status" value="1"/>
</dbReference>
<dbReference type="Pfam" id="PF12680">
    <property type="entry name" value="SnoaL_2"/>
    <property type="match status" value="1"/>
</dbReference>
<dbReference type="InterPro" id="IPR032710">
    <property type="entry name" value="NTF2-like_dom_sf"/>
</dbReference>
<feature type="transmembrane region" description="Helical" evidence="1">
    <location>
        <begin position="301"/>
        <end position="321"/>
    </location>
</feature>